<accession>A0A3S5Y4C2</accession>
<evidence type="ECO:0000313" key="3">
    <source>
        <dbReference type="Proteomes" id="UP000006892"/>
    </source>
</evidence>
<evidence type="ECO:0000313" key="2">
    <source>
        <dbReference type="EMBL" id="CBH47385.1"/>
    </source>
</evidence>
<gene>
    <name evidence="2" type="ordered locus">REQ_12930</name>
</gene>
<evidence type="ECO:0000256" key="1">
    <source>
        <dbReference type="SAM" id="MobiDB-lite"/>
    </source>
</evidence>
<proteinExistence type="predicted"/>
<feature type="region of interest" description="Disordered" evidence="1">
    <location>
        <begin position="1"/>
        <end position="47"/>
    </location>
</feature>
<feature type="compositionally biased region" description="Polar residues" evidence="1">
    <location>
        <begin position="1"/>
        <end position="12"/>
    </location>
</feature>
<dbReference type="AlphaFoldDB" id="A0A3S5Y4C2"/>
<sequence>MNPTAPVLNQAQLPKMPKMPSTEPVMVSNRSSSAAEELANRPSSDPM</sequence>
<reference evidence="2" key="1">
    <citation type="journal article" date="2010" name="PLoS Genet.">
        <title>The genome of a pathogenic rhodococcus: cooptive virulence underpinned by key gene acquisitions.</title>
        <authorList>
            <person name="Letek M."/>
            <person name="Gonzalez P."/>
            <person name="Macarthur I."/>
            <person name="Rodriguez H."/>
            <person name="Freeman T.C."/>
            <person name="Valero-Rello A."/>
            <person name="Blanco M."/>
            <person name="Buckley T."/>
            <person name="Cherevach I."/>
            <person name="Fahey R."/>
            <person name="Hapeshi A."/>
            <person name="Holdstock J."/>
            <person name="Leadon D."/>
            <person name="Navas J."/>
            <person name="Ocampo A."/>
            <person name="Quail M.A."/>
            <person name="Sanders M."/>
            <person name="Scortti M.M."/>
            <person name="Prescott J.F."/>
            <person name="Fogarty U."/>
            <person name="Meijer W.G."/>
            <person name="Parkhill J."/>
            <person name="Bentley S.D."/>
            <person name="Vazquez-Boland J.A."/>
        </authorList>
    </citation>
    <scope>NUCLEOTIDE SEQUENCE [LARGE SCALE GENOMIC DNA]</scope>
    <source>
        <strain evidence="2 3">103S</strain>
    </source>
</reference>
<organism evidence="2">
    <name type="scientific">Rhodococcus hoagii (strain 103S)</name>
    <name type="common">Rhodococcus equi</name>
    <dbReference type="NCBI Taxonomy" id="685727"/>
    <lineage>
        <taxon>Bacteria</taxon>
        <taxon>Bacillati</taxon>
        <taxon>Actinomycetota</taxon>
        <taxon>Actinomycetes</taxon>
        <taxon>Mycobacteriales</taxon>
        <taxon>Nocardiaceae</taxon>
        <taxon>Prescottella</taxon>
    </lineage>
</organism>
<protein>
    <submittedName>
        <fullName evidence="2">Uncharacterized protein</fullName>
    </submittedName>
</protein>
<dbReference type="EMBL" id="FN563149">
    <property type="protein sequence ID" value="CBH47385.1"/>
    <property type="molecule type" value="Genomic_DNA"/>
</dbReference>
<dbReference type="Proteomes" id="UP001154400">
    <property type="component" value="Chromosome"/>
</dbReference>
<name>A0A3S5Y4C2_RHOH1</name>
<dbReference type="KEGG" id="req:REQ_12930"/>